<accession>A0A1F7IFG4</accession>
<evidence type="ECO:0000313" key="5">
    <source>
        <dbReference type="EMBL" id="OGK42094.1"/>
    </source>
</evidence>
<dbReference type="SUPFAM" id="SSF53335">
    <property type="entry name" value="S-adenosyl-L-methionine-dependent methyltransferases"/>
    <property type="match status" value="1"/>
</dbReference>
<dbReference type="PANTHER" id="PTHR13610:SF9">
    <property type="entry name" value="FI06469P"/>
    <property type="match status" value="1"/>
</dbReference>
<evidence type="ECO:0000256" key="1">
    <source>
        <dbReference type="ARBA" id="ARBA00022603"/>
    </source>
</evidence>
<dbReference type="InterPro" id="IPR026170">
    <property type="entry name" value="FAM173A/B"/>
</dbReference>
<dbReference type="Proteomes" id="UP000179270">
    <property type="component" value="Unassembled WGS sequence"/>
</dbReference>
<dbReference type="InterPro" id="IPR001737">
    <property type="entry name" value="KsgA/Erm"/>
</dbReference>
<dbReference type="GO" id="GO:0016279">
    <property type="term" value="F:protein-lysine N-methyltransferase activity"/>
    <property type="evidence" value="ECO:0007669"/>
    <property type="project" value="InterPro"/>
</dbReference>
<keyword evidence="2" id="KW-0808">Transferase</keyword>
<dbReference type="PANTHER" id="PTHR13610">
    <property type="entry name" value="METHYLTRANSFERASE DOMAIN-CONTAINING PROTEIN"/>
    <property type="match status" value="1"/>
</dbReference>
<sequence length="182" mass="21318">MAFFIFILFIISALITVILIFSSKKLSPIPYFPSNKKDLVLILKALHLKNNQTVFDLGAGDGIVIFNAAKNSYEKKINTKFIAVEINPVLLLILHLRRFFHPNKKNIIIIKDDIFKINFMNFIDFKDFITIYLYISPWFIEKVIENCKLKIENFNVVSYMYPIKSLQSKQKIINGKNIIYIY</sequence>
<dbReference type="EMBL" id="MGAF01000011">
    <property type="protein sequence ID" value="OGK42094.1"/>
    <property type="molecule type" value="Genomic_DNA"/>
</dbReference>
<evidence type="ECO:0000256" key="2">
    <source>
        <dbReference type="ARBA" id="ARBA00022679"/>
    </source>
</evidence>
<keyword evidence="4" id="KW-0694">RNA-binding</keyword>
<dbReference type="InterPro" id="IPR029063">
    <property type="entry name" value="SAM-dependent_MTases_sf"/>
</dbReference>
<evidence type="ECO:0000313" key="6">
    <source>
        <dbReference type="Proteomes" id="UP000179270"/>
    </source>
</evidence>
<comment type="caution">
    <text evidence="5">The sequence shown here is derived from an EMBL/GenBank/DDBJ whole genome shotgun (WGS) entry which is preliminary data.</text>
</comment>
<dbReference type="Pfam" id="PF00398">
    <property type="entry name" value="RrnaAD"/>
    <property type="match status" value="1"/>
</dbReference>
<keyword evidence="3" id="KW-0949">S-adenosyl-L-methionine</keyword>
<evidence type="ECO:0008006" key="7">
    <source>
        <dbReference type="Google" id="ProtNLM"/>
    </source>
</evidence>
<proteinExistence type="predicted"/>
<gene>
    <name evidence="5" type="ORF">A3A74_04980</name>
</gene>
<evidence type="ECO:0000256" key="4">
    <source>
        <dbReference type="ARBA" id="ARBA00022884"/>
    </source>
</evidence>
<keyword evidence="1" id="KW-0489">Methyltransferase</keyword>
<evidence type="ECO:0000256" key="3">
    <source>
        <dbReference type="ARBA" id="ARBA00022691"/>
    </source>
</evidence>
<dbReference type="STRING" id="1802055.A3A74_04980"/>
<dbReference type="AlphaFoldDB" id="A0A1F7IFG4"/>
<dbReference type="Gene3D" id="3.40.50.150">
    <property type="entry name" value="Vaccinia Virus protein VP39"/>
    <property type="match status" value="1"/>
</dbReference>
<name>A0A1F7IFG4_9BACT</name>
<dbReference type="GO" id="GO:0032259">
    <property type="term" value="P:methylation"/>
    <property type="evidence" value="ECO:0007669"/>
    <property type="project" value="UniProtKB-KW"/>
</dbReference>
<protein>
    <recommendedName>
        <fullName evidence="7">DOT1 domain-containing protein</fullName>
    </recommendedName>
</protein>
<organism evidence="5 6">
    <name type="scientific">Candidatus Roizmanbacteria bacterium RIFCSPLOWO2_01_FULL_35_13</name>
    <dbReference type="NCBI Taxonomy" id="1802055"/>
    <lineage>
        <taxon>Bacteria</taxon>
        <taxon>Candidatus Roizmaniibacteriota</taxon>
    </lineage>
</organism>
<reference evidence="5 6" key="1">
    <citation type="journal article" date="2016" name="Nat. Commun.">
        <title>Thousands of microbial genomes shed light on interconnected biogeochemical processes in an aquifer system.</title>
        <authorList>
            <person name="Anantharaman K."/>
            <person name="Brown C.T."/>
            <person name="Hug L.A."/>
            <person name="Sharon I."/>
            <person name="Castelle C.J."/>
            <person name="Probst A.J."/>
            <person name="Thomas B.C."/>
            <person name="Singh A."/>
            <person name="Wilkins M.J."/>
            <person name="Karaoz U."/>
            <person name="Brodie E.L."/>
            <person name="Williams K.H."/>
            <person name="Hubbard S.S."/>
            <person name="Banfield J.F."/>
        </authorList>
    </citation>
    <scope>NUCLEOTIDE SEQUENCE [LARGE SCALE GENOMIC DNA]</scope>
</reference>
<dbReference type="GO" id="GO:0003723">
    <property type="term" value="F:RNA binding"/>
    <property type="evidence" value="ECO:0007669"/>
    <property type="project" value="UniProtKB-KW"/>
</dbReference>